<dbReference type="PANTHER" id="PTHR23315:SF240">
    <property type="entry name" value="U-BOX DOMAIN-CONTAINING PROTEIN 5"/>
    <property type="match status" value="1"/>
</dbReference>
<accession>A0AAV1DS91</accession>
<dbReference type="InterPro" id="IPR013083">
    <property type="entry name" value="Znf_RING/FYVE/PHD"/>
</dbReference>
<dbReference type="GO" id="GO:0016567">
    <property type="term" value="P:protein ubiquitination"/>
    <property type="evidence" value="ECO:0007669"/>
    <property type="project" value="InterPro"/>
</dbReference>
<dbReference type="Pfam" id="PF25598">
    <property type="entry name" value="ARM_PUB"/>
    <property type="match status" value="1"/>
</dbReference>
<reference evidence="9" key="1">
    <citation type="submission" date="2023-03" db="EMBL/GenBank/DDBJ databases">
        <authorList>
            <person name="Julca I."/>
        </authorList>
    </citation>
    <scope>NUCLEOTIDE SEQUENCE</scope>
</reference>
<dbReference type="CDD" id="cd16664">
    <property type="entry name" value="RING-Ubox_PUB"/>
    <property type="match status" value="1"/>
</dbReference>
<organism evidence="9 10">
    <name type="scientific">Oldenlandia corymbosa var. corymbosa</name>
    <dbReference type="NCBI Taxonomy" id="529605"/>
    <lineage>
        <taxon>Eukaryota</taxon>
        <taxon>Viridiplantae</taxon>
        <taxon>Streptophyta</taxon>
        <taxon>Embryophyta</taxon>
        <taxon>Tracheophyta</taxon>
        <taxon>Spermatophyta</taxon>
        <taxon>Magnoliopsida</taxon>
        <taxon>eudicotyledons</taxon>
        <taxon>Gunneridae</taxon>
        <taxon>Pentapetalae</taxon>
        <taxon>asterids</taxon>
        <taxon>lamiids</taxon>
        <taxon>Gentianales</taxon>
        <taxon>Rubiaceae</taxon>
        <taxon>Rubioideae</taxon>
        <taxon>Spermacoceae</taxon>
        <taxon>Hedyotis-Oldenlandia complex</taxon>
        <taxon>Oldenlandia</taxon>
    </lineage>
</organism>
<dbReference type="InterPro" id="IPR045210">
    <property type="entry name" value="RING-Ubox_PUB"/>
</dbReference>
<dbReference type="SUPFAM" id="SSF57850">
    <property type="entry name" value="RING/U-box"/>
    <property type="match status" value="1"/>
</dbReference>
<comment type="catalytic activity">
    <reaction evidence="1">
        <text>S-ubiquitinyl-[E2 ubiquitin-conjugating enzyme]-L-cysteine + [acceptor protein]-L-lysine = [E2 ubiquitin-conjugating enzyme]-L-cysteine + N(6)-ubiquitinyl-[acceptor protein]-L-lysine.</text>
        <dbReference type="EC" id="2.3.2.27"/>
    </reaction>
</comment>
<comment type="pathway">
    <text evidence="2">Protein modification; protein ubiquitination.</text>
</comment>
<keyword evidence="5" id="KW-0677">Repeat</keyword>
<dbReference type="Gene3D" id="3.30.40.10">
    <property type="entry name" value="Zinc/RING finger domain, C3HC4 (zinc finger)"/>
    <property type="match status" value="1"/>
</dbReference>
<dbReference type="PANTHER" id="PTHR23315">
    <property type="entry name" value="U BOX DOMAIN-CONTAINING"/>
    <property type="match status" value="1"/>
</dbReference>
<evidence type="ECO:0000256" key="4">
    <source>
        <dbReference type="ARBA" id="ARBA00022679"/>
    </source>
</evidence>
<dbReference type="InterPro" id="IPR000225">
    <property type="entry name" value="Armadillo"/>
</dbReference>
<dbReference type="Gene3D" id="1.25.10.10">
    <property type="entry name" value="Leucine-rich Repeat Variant"/>
    <property type="match status" value="1"/>
</dbReference>
<protein>
    <recommendedName>
        <fullName evidence="3">RING-type E3 ubiquitin transferase</fullName>
        <ecNumber evidence="3">2.3.2.27</ecNumber>
    </recommendedName>
</protein>
<dbReference type="InterPro" id="IPR058678">
    <property type="entry name" value="ARM_PUB"/>
</dbReference>
<feature type="domain" description="U-box" evidence="8">
    <location>
        <begin position="267"/>
        <end position="341"/>
    </location>
</feature>
<evidence type="ECO:0000256" key="7">
    <source>
        <dbReference type="SAM" id="MobiDB-lite"/>
    </source>
</evidence>
<evidence type="ECO:0000256" key="6">
    <source>
        <dbReference type="ARBA" id="ARBA00022786"/>
    </source>
</evidence>
<evidence type="ECO:0000313" key="9">
    <source>
        <dbReference type="EMBL" id="CAI9110783.1"/>
    </source>
</evidence>
<keyword evidence="4" id="KW-0808">Transferase</keyword>
<dbReference type="GO" id="GO:0061630">
    <property type="term" value="F:ubiquitin protein ligase activity"/>
    <property type="evidence" value="ECO:0007669"/>
    <property type="project" value="UniProtKB-EC"/>
</dbReference>
<dbReference type="Pfam" id="PF04564">
    <property type="entry name" value="U-box"/>
    <property type="match status" value="1"/>
</dbReference>
<dbReference type="Proteomes" id="UP001161247">
    <property type="component" value="Chromosome 6"/>
</dbReference>
<evidence type="ECO:0000313" key="10">
    <source>
        <dbReference type="Proteomes" id="UP001161247"/>
    </source>
</evidence>
<dbReference type="InterPro" id="IPR003613">
    <property type="entry name" value="Ubox_domain"/>
</dbReference>
<dbReference type="EMBL" id="OX459123">
    <property type="protein sequence ID" value="CAI9110783.1"/>
    <property type="molecule type" value="Genomic_DNA"/>
</dbReference>
<dbReference type="EC" id="2.3.2.27" evidence="3"/>
<evidence type="ECO:0000256" key="2">
    <source>
        <dbReference type="ARBA" id="ARBA00004906"/>
    </source>
</evidence>
<gene>
    <name evidence="9" type="ORF">OLC1_LOCUS18359</name>
</gene>
<dbReference type="SMART" id="SM00185">
    <property type="entry name" value="ARM"/>
    <property type="match status" value="4"/>
</dbReference>
<dbReference type="SMART" id="SM00504">
    <property type="entry name" value="Ubox"/>
    <property type="match status" value="1"/>
</dbReference>
<evidence type="ECO:0000259" key="8">
    <source>
        <dbReference type="PROSITE" id="PS51698"/>
    </source>
</evidence>
<feature type="region of interest" description="Disordered" evidence="7">
    <location>
        <begin position="703"/>
        <end position="728"/>
    </location>
</feature>
<dbReference type="AlphaFoldDB" id="A0AAV1DS91"/>
<keyword evidence="6" id="KW-0833">Ubl conjugation pathway</keyword>
<evidence type="ECO:0000256" key="1">
    <source>
        <dbReference type="ARBA" id="ARBA00000900"/>
    </source>
</evidence>
<keyword evidence="10" id="KW-1185">Reference proteome</keyword>
<dbReference type="InterPro" id="IPR011989">
    <property type="entry name" value="ARM-like"/>
</dbReference>
<dbReference type="InterPro" id="IPR016024">
    <property type="entry name" value="ARM-type_fold"/>
</dbReference>
<evidence type="ECO:0000256" key="3">
    <source>
        <dbReference type="ARBA" id="ARBA00012483"/>
    </source>
</evidence>
<dbReference type="PROSITE" id="PS51698">
    <property type="entry name" value="U_BOX"/>
    <property type="match status" value="1"/>
</dbReference>
<evidence type="ECO:0000256" key="5">
    <source>
        <dbReference type="ARBA" id="ARBA00022737"/>
    </source>
</evidence>
<name>A0AAV1DS91_OLDCO</name>
<proteinExistence type="predicted"/>
<dbReference type="SUPFAM" id="SSF48371">
    <property type="entry name" value="ARM repeat"/>
    <property type="match status" value="1"/>
</dbReference>
<sequence>MGSDSSEVIEAPILPYDIKVHRVMCTELINLVNKVSKILQETEAAQPRCSNGIKSLCLLNNAICKAKLLIQYCSESSKLYLALTGDTILARCRKSKNLLEQSLSQLQHMVPVMLAAEISRTIIDLRGVVLRLEPSEQDAGEVLRQLLQIYKSPTNSSDETAFKALQVALSRLQIISQKDLLIEKRSIKKQLDKVAESDPMKKKILLFLHHLLKKYGTLALKEQRENNALHHEESFQLSSSDALSVEHSSRLRGRTDDAQVNTWHAPVIPEEFKCPLSSRLMYDPVVIDSGITFERLWIQKWFDENHVVCPKTKKKLDHFLLTPNMTMKDLIAEWCARTGVTLTDPSALADLQPLDSSFSSIRSLSSSVNDLSLPTDFNFSVRSSDDGLGSEYHETLIDGSNFSMNSEDSLKVEYKHRTNEINMGILVELDALSWECKCKVIIDIMNLLKHDHQTSRLASSETVIQPLLKFLKDAYDLHDVEALRNGCLLFSAFVEMCRISIIPCLGEEAYQLLVSFLDTEVAEETLAILVLLSSYPSCHKEIAASGTLKHLLTMLDTETSNLKEPALRILCNLSERSEVKSLIISSDVIPKLIAQFEDTALARHCVVILKNLCDYEDARAVVAECDGCIASIIKLLESDNEDDQEQAVAILLSLCSQRNQFCQLVMEEGVIPSLVAISVNGNDKGKAKSLELLRILRDEVRHSAGNSEPEPIASTDPSPPSKGKKSTFKMAGLFGKLPRFSKR</sequence>